<name>A0A9N7YLB3_PLEPL</name>
<reference evidence="1" key="1">
    <citation type="submission" date="2020-03" db="EMBL/GenBank/DDBJ databases">
        <authorList>
            <person name="Weist P."/>
        </authorList>
    </citation>
    <scope>NUCLEOTIDE SEQUENCE</scope>
</reference>
<protein>
    <submittedName>
        <fullName evidence="1">Uncharacterized protein</fullName>
    </submittedName>
</protein>
<sequence length="79" mass="8566">MHAPVAQIILALPRVRSEILAAEVSQALFATTQSHAENPLTPIYETRFSPTRQRKCPAVADLAALASSISPLSLVMLFH</sequence>
<evidence type="ECO:0000313" key="2">
    <source>
        <dbReference type="Proteomes" id="UP001153269"/>
    </source>
</evidence>
<evidence type="ECO:0000313" key="1">
    <source>
        <dbReference type="EMBL" id="CAB1435817.1"/>
    </source>
</evidence>
<dbReference type="EMBL" id="CADEAL010001813">
    <property type="protein sequence ID" value="CAB1435817.1"/>
    <property type="molecule type" value="Genomic_DNA"/>
</dbReference>
<keyword evidence="2" id="KW-1185">Reference proteome</keyword>
<dbReference type="Proteomes" id="UP001153269">
    <property type="component" value="Unassembled WGS sequence"/>
</dbReference>
<proteinExistence type="predicted"/>
<comment type="caution">
    <text evidence="1">The sequence shown here is derived from an EMBL/GenBank/DDBJ whole genome shotgun (WGS) entry which is preliminary data.</text>
</comment>
<gene>
    <name evidence="1" type="ORF">PLEPLA_LOCUS23862</name>
</gene>
<accession>A0A9N7YLB3</accession>
<organism evidence="1 2">
    <name type="scientific">Pleuronectes platessa</name>
    <name type="common">European plaice</name>
    <dbReference type="NCBI Taxonomy" id="8262"/>
    <lineage>
        <taxon>Eukaryota</taxon>
        <taxon>Metazoa</taxon>
        <taxon>Chordata</taxon>
        <taxon>Craniata</taxon>
        <taxon>Vertebrata</taxon>
        <taxon>Euteleostomi</taxon>
        <taxon>Actinopterygii</taxon>
        <taxon>Neopterygii</taxon>
        <taxon>Teleostei</taxon>
        <taxon>Neoteleostei</taxon>
        <taxon>Acanthomorphata</taxon>
        <taxon>Carangaria</taxon>
        <taxon>Pleuronectiformes</taxon>
        <taxon>Pleuronectoidei</taxon>
        <taxon>Pleuronectidae</taxon>
        <taxon>Pleuronectes</taxon>
    </lineage>
</organism>
<dbReference type="AlphaFoldDB" id="A0A9N7YLB3"/>